<protein>
    <recommendedName>
        <fullName evidence="8">3-oxoacyl-[acyl-carrier-protein] reductase</fullName>
        <ecNumber evidence="8">1.1.1.100</ecNumber>
    </recommendedName>
</protein>
<keyword evidence="8" id="KW-0444">Lipid biosynthesis</keyword>
<evidence type="ECO:0000256" key="5">
    <source>
        <dbReference type="ARBA" id="ARBA00048508"/>
    </source>
</evidence>
<comment type="subunit">
    <text evidence="8">Homotetramer.</text>
</comment>
<organism evidence="10 11">
    <name type="scientific">Flammeovirga yaeyamensis</name>
    <dbReference type="NCBI Taxonomy" id="367791"/>
    <lineage>
        <taxon>Bacteria</taxon>
        <taxon>Pseudomonadati</taxon>
        <taxon>Bacteroidota</taxon>
        <taxon>Cytophagia</taxon>
        <taxon>Cytophagales</taxon>
        <taxon>Flammeovirgaceae</taxon>
        <taxon>Flammeovirga</taxon>
    </lineage>
</organism>
<feature type="domain" description="Ketoreductase" evidence="9">
    <location>
        <begin position="7"/>
        <end position="186"/>
    </location>
</feature>
<evidence type="ECO:0000256" key="8">
    <source>
        <dbReference type="RuleBase" id="RU366074"/>
    </source>
</evidence>
<keyword evidence="8" id="KW-0275">Fatty acid biosynthesis</keyword>
<comment type="similarity">
    <text evidence="2 8">Belongs to the short-chain dehydrogenases/reductases (SDR) family.</text>
</comment>
<feature type="binding site" evidence="7">
    <location>
        <begin position="155"/>
        <end position="159"/>
    </location>
    <ligand>
        <name>NADP(+)</name>
        <dbReference type="ChEBI" id="CHEBI:58349"/>
    </ligand>
</feature>
<dbReference type="RefSeq" id="WP_169662398.1">
    <property type="nucleotide sequence ID" value="NZ_CP076133.1"/>
</dbReference>
<dbReference type="PROSITE" id="PS00061">
    <property type="entry name" value="ADH_SHORT"/>
    <property type="match status" value="1"/>
</dbReference>
<dbReference type="Proteomes" id="UP000678679">
    <property type="component" value="Chromosome 2"/>
</dbReference>
<dbReference type="NCBIfam" id="NF009466">
    <property type="entry name" value="PRK12826.1-2"/>
    <property type="match status" value="1"/>
</dbReference>
<comment type="catalytic activity">
    <reaction evidence="5 8">
        <text>a (3R)-hydroxyacyl-[ACP] + NADP(+) = a 3-oxoacyl-[ACP] + NADPH + H(+)</text>
        <dbReference type="Rhea" id="RHEA:17397"/>
        <dbReference type="Rhea" id="RHEA-COMP:9916"/>
        <dbReference type="Rhea" id="RHEA-COMP:9945"/>
        <dbReference type="ChEBI" id="CHEBI:15378"/>
        <dbReference type="ChEBI" id="CHEBI:57783"/>
        <dbReference type="ChEBI" id="CHEBI:58349"/>
        <dbReference type="ChEBI" id="CHEBI:78776"/>
        <dbReference type="ChEBI" id="CHEBI:78827"/>
        <dbReference type="EC" id="1.1.1.100"/>
    </reaction>
</comment>
<evidence type="ECO:0000256" key="6">
    <source>
        <dbReference type="PIRSR" id="PIRSR611284-1"/>
    </source>
</evidence>
<dbReference type="PRINTS" id="PR00080">
    <property type="entry name" value="SDRFAMILY"/>
</dbReference>
<dbReference type="GO" id="GO:0004316">
    <property type="term" value="F:3-oxoacyl-[acyl-carrier-protein] reductase (NADPH) activity"/>
    <property type="evidence" value="ECO:0007669"/>
    <property type="project" value="UniProtKB-UniRule"/>
</dbReference>
<dbReference type="FunFam" id="3.40.50.720:FF:000115">
    <property type="entry name" value="3-oxoacyl-[acyl-carrier-protein] reductase FabG"/>
    <property type="match status" value="1"/>
</dbReference>
<name>A0AAX1NBL6_9BACT</name>
<accession>A0AAX1NBL6</accession>
<evidence type="ECO:0000256" key="3">
    <source>
        <dbReference type="ARBA" id="ARBA00022857"/>
    </source>
</evidence>
<dbReference type="InterPro" id="IPR036291">
    <property type="entry name" value="NAD(P)-bd_dom_sf"/>
</dbReference>
<dbReference type="GO" id="GO:0006633">
    <property type="term" value="P:fatty acid biosynthetic process"/>
    <property type="evidence" value="ECO:0007669"/>
    <property type="project" value="UniProtKB-KW"/>
</dbReference>
<dbReference type="InterPro" id="IPR002347">
    <property type="entry name" value="SDR_fam"/>
</dbReference>
<feature type="binding site" evidence="7">
    <location>
        <position position="90"/>
    </location>
    <ligand>
        <name>NADP(+)</name>
        <dbReference type="ChEBI" id="CHEBI:58349"/>
    </ligand>
</feature>
<dbReference type="SMART" id="SM00822">
    <property type="entry name" value="PKS_KR"/>
    <property type="match status" value="1"/>
</dbReference>
<dbReference type="InterPro" id="IPR020904">
    <property type="entry name" value="Sc_DH/Rdtase_CS"/>
</dbReference>
<feature type="active site" description="Proton acceptor" evidence="6">
    <location>
        <position position="155"/>
    </location>
</feature>
<evidence type="ECO:0000256" key="4">
    <source>
        <dbReference type="ARBA" id="ARBA00023002"/>
    </source>
</evidence>
<keyword evidence="11" id="KW-1185">Reference proteome</keyword>
<evidence type="ECO:0000313" key="10">
    <source>
        <dbReference type="EMBL" id="QWG04902.1"/>
    </source>
</evidence>
<dbReference type="KEGG" id="fya:KMW28_20995"/>
<dbReference type="PRINTS" id="PR00081">
    <property type="entry name" value="GDHRDH"/>
</dbReference>
<evidence type="ECO:0000313" key="11">
    <source>
        <dbReference type="Proteomes" id="UP000678679"/>
    </source>
</evidence>
<comment type="pathway">
    <text evidence="8">Lipid metabolism; fatty acid biosynthesis.</text>
</comment>
<reference evidence="10 11" key="1">
    <citation type="submission" date="2021-05" db="EMBL/GenBank/DDBJ databases">
        <title>Comparative genomic studies on the polysaccharide-degrading batcterial strains of the Flammeovirga genus.</title>
        <authorList>
            <person name="Zewei F."/>
            <person name="Zheng Z."/>
            <person name="Yu L."/>
            <person name="Ruyue G."/>
            <person name="Yanhong M."/>
            <person name="Yuanyuan C."/>
            <person name="Jingyan G."/>
            <person name="Wenjun H."/>
        </authorList>
    </citation>
    <scope>NUCLEOTIDE SEQUENCE [LARGE SCALE GENOMIC DNA]</scope>
    <source>
        <strain evidence="10 11">NBRC:100898</strain>
    </source>
</reference>
<keyword evidence="4 8" id="KW-0560">Oxidoreductase</keyword>
<keyword evidence="8" id="KW-0276">Fatty acid metabolism</keyword>
<evidence type="ECO:0000256" key="2">
    <source>
        <dbReference type="ARBA" id="ARBA00006484"/>
    </source>
</evidence>
<gene>
    <name evidence="10" type="primary">fabG</name>
    <name evidence="10" type="ORF">KMW28_20995</name>
</gene>
<evidence type="ECO:0000259" key="9">
    <source>
        <dbReference type="SMART" id="SM00822"/>
    </source>
</evidence>
<dbReference type="AlphaFoldDB" id="A0AAX1NBL6"/>
<comment type="function">
    <text evidence="1 8">Catalyzes the NADPH-dependent reduction of beta-ketoacyl-ACP substrates to beta-hydroxyacyl-ACP products, the first reductive step in the elongation cycle of fatty acid biosynthesis.</text>
</comment>
<dbReference type="Gene3D" id="3.40.50.720">
    <property type="entry name" value="NAD(P)-binding Rossmann-like Domain"/>
    <property type="match status" value="1"/>
</dbReference>
<dbReference type="NCBIfam" id="NF005559">
    <property type="entry name" value="PRK07231.1"/>
    <property type="match status" value="1"/>
</dbReference>
<dbReference type="PANTHER" id="PTHR42760">
    <property type="entry name" value="SHORT-CHAIN DEHYDROGENASES/REDUCTASES FAMILY MEMBER"/>
    <property type="match status" value="1"/>
</dbReference>
<dbReference type="PANTHER" id="PTHR42760:SF133">
    <property type="entry name" value="3-OXOACYL-[ACYL-CARRIER-PROTEIN] REDUCTASE"/>
    <property type="match status" value="1"/>
</dbReference>
<evidence type="ECO:0000256" key="7">
    <source>
        <dbReference type="PIRSR" id="PIRSR611284-2"/>
    </source>
</evidence>
<dbReference type="NCBIfam" id="NF004198">
    <property type="entry name" value="PRK05653.1-3"/>
    <property type="match status" value="1"/>
</dbReference>
<keyword evidence="8" id="KW-0443">Lipid metabolism</keyword>
<dbReference type="EMBL" id="CP076133">
    <property type="protein sequence ID" value="QWG04902.1"/>
    <property type="molecule type" value="Genomic_DNA"/>
</dbReference>
<dbReference type="CDD" id="cd05333">
    <property type="entry name" value="BKR_SDR_c"/>
    <property type="match status" value="1"/>
</dbReference>
<dbReference type="EC" id="1.1.1.100" evidence="8"/>
<keyword evidence="3 7" id="KW-0521">NADP</keyword>
<dbReference type="Pfam" id="PF13561">
    <property type="entry name" value="adh_short_C2"/>
    <property type="match status" value="1"/>
</dbReference>
<dbReference type="NCBIfam" id="TIGR01830">
    <property type="entry name" value="3oxo_ACP_reduc"/>
    <property type="match status" value="1"/>
</dbReference>
<proteinExistence type="inferred from homology"/>
<evidence type="ECO:0000256" key="1">
    <source>
        <dbReference type="ARBA" id="ARBA00002607"/>
    </source>
</evidence>
<dbReference type="InterPro" id="IPR011284">
    <property type="entry name" value="3oxo_ACP_reduc"/>
</dbReference>
<feature type="binding site" evidence="7">
    <location>
        <position position="188"/>
    </location>
    <ligand>
        <name>NADP(+)</name>
        <dbReference type="ChEBI" id="CHEBI:58349"/>
    </ligand>
</feature>
<sequence>MNKLNNMVAVITGGAAGIGKTTSLLFAKEGAQVIIWDLNQEKAEETIQMISETGGRAHFMKVDTSDFSLVEKAVDYLINEFGKIDILVNNAGITRDASLKKMTIEQWQQVIDVNLTGVFNCTKHIADQMLKQESGRIINTSSVVGLYGNFGQTNYVAAKSGVIGMTKVWARELGRKGINVNAVAPGFIATEMTQKVPEEVLKGIESKIPLGKMGKPEDIAKAYLFLSSDDSNYVNGTVLSVDGGMVV</sequence>
<dbReference type="InterPro" id="IPR057326">
    <property type="entry name" value="KR_dom"/>
</dbReference>
<dbReference type="SUPFAM" id="SSF51735">
    <property type="entry name" value="NAD(P)-binding Rossmann-fold domains"/>
    <property type="match status" value="1"/>
</dbReference>
<dbReference type="GO" id="GO:0051287">
    <property type="term" value="F:NAD binding"/>
    <property type="evidence" value="ECO:0007669"/>
    <property type="project" value="UniProtKB-UniRule"/>
</dbReference>